<dbReference type="AlphaFoldDB" id="A0A139A9Z4"/>
<dbReference type="SMART" id="SM01031">
    <property type="entry name" value="BHD_2"/>
    <property type="match status" value="1"/>
</dbReference>
<evidence type="ECO:0000256" key="5">
    <source>
        <dbReference type="ARBA" id="ARBA00023242"/>
    </source>
</evidence>
<feature type="compositionally biased region" description="Acidic residues" evidence="6">
    <location>
        <begin position="180"/>
        <end position="191"/>
    </location>
</feature>
<feature type="compositionally biased region" description="Basic and acidic residues" evidence="6">
    <location>
        <begin position="456"/>
        <end position="467"/>
    </location>
</feature>
<evidence type="ECO:0000259" key="8">
    <source>
        <dbReference type="SMART" id="SM01031"/>
    </source>
</evidence>
<dbReference type="GO" id="GO:0005737">
    <property type="term" value="C:cytoplasm"/>
    <property type="evidence" value="ECO:0007669"/>
    <property type="project" value="TreeGrafter"/>
</dbReference>
<evidence type="ECO:0000259" key="7">
    <source>
        <dbReference type="SMART" id="SM01030"/>
    </source>
</evidence>
<dbReference type="InterPro" id="IPR018327">
    <property type="entry name" value="BHD_2"/>
</dbReference>
<evidence type="ECO:0000313" key="11">
    <source>
        <dbReference type="Proteomes" id="UP000070544"/>
    </source>
</evidence>
<gene>
    <name evidence="10" type="ORF">M427DRAFT_369748</name>
</gene>
<dbReference type="Gene3D" id="2.20.20.110">
    <property type="entry name" value="Rad4, beta-hairpin domain BHD1"/>
    <property type="match status" value="1"/>
</dbReference>
<dbReference type="Pfam" id="PF10404">
    <property type="entry name" value="BHD_2"/>
    <property type="match status" value="1"/>
</dbReference>
<keyword evidence="11" id="KW-1185">Reference proteome</keyword>
<evidence type="ECO:0000256" key="2">
    <source>
        <dbReference type="ARBA" id="ARBA00009525"/>
    </source>
</evidence>
<dbReference type="PANTHER" id="PTHR12135">
    <property type="entry name" value="DNA REPAIR PROTEIN XP-C / RAD4"/>
    <property type="match status" value="1"/>
</dbReference>
<feature type="domain" description="Rad4 beta-hairpin" evidence="7">
    <location>
        <begin position="62"/>
        <end position="113"/>
    </location>
</feature>
<dbReference type="GO" id="GO:0000111">
    <property type="term" value="C:nucleotide-excision repair factor 2 complex"/>
    <property type="evidence" value="ECO:0007669"/>
    <property type="project" value="TreeGrafter"/>
</dbReference>
<dbReference type="Pfam" id="PF10405">
    <property type="entry name" value="BHD_3"/>
    <property type="match status" value="1"/>
</dbReference>
<dbReference type="PANTHER" id="PTHR12135:SF0">
    <property type="entry name" value="DNA REPAIR PROTEIN COMPLEMENTING XP-C CELLS"/>
    <property type="match status" value="1"/>
</dbReference>
<dbReference type="InterPro" id="IPR018328">
    <property type="entry name" value="Rad4_beta-hairpin_dom3"/>
</dbReference>
<dbReference type="GO" id="GO:0003697">
    <property type="term" value="F:single-stranded DNA binding"/>
    <property type="evidence" value="ECO:0007669"/>
    <property type="project" value="TreeGrafter"/>
</dbReference>
<dbReference type="STRING" id="1344416.A0A139A9Z4"/>
<organism evidence="10 11">
    <name type="scientific">Gonapodya prolifera (strain JEL478)</name>
    <name type="common">Monoblepharis prolifera</name>
    <dbReference type="NCBI Taxonomy" id="1344416"/>
    <lineage>
        <taxon>Eukaryota</taxon>
        <taxon>Fungi</taxon>
        <taxon>Fungi incertae sedis</taxon>
        <taxon>Chytridiomycota</taxon>
        <taxon>Chytridiomycota incertae sedis</taxon>
        <taxon>Monoblepharidomycetes</taxon>
        <taxon>Monoblepharidales</taxon>
        <taxon>Gonapodyaceae</taxon>
        <taxon>Gonapodya</taxon>
    </lineage>
</organism>
<keyword evidence="4" id="KW-0234">DNA repair</keyword>
<dbReference type="Proteomes" id="UP000070544">
    <property type="component" value="Unassembled WGS sequence"/>
</dbReference>
<evidence type="ECO:0000256" key="3">
    <source>
        <dbReference type="ARBA" id="ARBA00022763"/>
    </source>
</evidence>
<protein>
    <submittedName>
        <fullName evidence="10">Rad4-domain-containing protein</fullName>
    </submittedName>
</protein>
<dbReference type="InterPro" id="IPR004583">
    <property type="entry name" value="DNA_repair_Rad4"/>
</dbReference>
<comment type="similarity">
    <text evidence="2">Belongs to the XPC family.</text>
</comment>
<feature type="region of interest" description="Disordered" evidence="6">
    <location>
        <begin position="382"/>
        <end position="479"/>
    </location>
</feature>
<sequence length="503" mass="55856">MLSESKMAPVASLSDLTPRYTSSSLTPNQNPSEPGFFSNLCALFASLTDSANAVDASEIVRKSAAMPTRMDDFRNHPIYALERHLKQTEIIHPLRPVLGQFRGEKIYPRENVKSLKSSDAWWKEGRQVMEGADPLKWVKRRVSTIRARREVEAEKMGYNISGTRSKSKGKGKAAMRYGGESDEDELGDDGPMDSNAPEPGMVGLYGEWQTSVYIPPPVIDGVVPKNSFGNIDLYKKSMLPNGSRHIRLPGIGQIAKKLGVDYADAVVGFEFSSGRSHPVLDGIVVAEEYTELLTGAVSEVSALEAQVEWDKKSRRAISNWRKLTRGLAMKEQLKREWGWNGEVDASEVMKESINPDDPLRKYVDQRMEEAEVELDQLVQERQSMDADLFDDNELEEELGRRNRRRKRQVAASVEDHEDDEGSGSSSVRPESTPPQAPRFKKKRRAGIVSDSDSDVAMERDVESKEQSENNVGGGPVALSAALGDMDDWEFGDESGGAGVFLLD</sequence>
<name>A0A139A9Z4_GONPJ</name>
<dbReference type="SMART" id="SM01030">
    <property type="entry name" value="BHD_1"/>
    <property type="match status" value="1"/>
</dbReference>
<dbReference type="FunFam" id="3.30.70.2460:FF:000001">
    <property type="entry name" value="DNA repair protein Rad4 family"/>
    <property type="match status" value="1"/>
</dbReference>
<dbReference type="GO" id="GO:0006298">
    <property type="term" value="P:mismatch repair"/>
    <property type="evidence" value="ECO:0007669"/>
    <property type="project" value="TreeGrafter"/>
</dbReference>
<dbReference type="SMART" id="SM01032">
    <property type="entry name" value="BHD_3"/>
    <property type="match status" value="1"/>
</dbReference>
<feature type="domain" description="Rad4 beta-hairpin" evidence="8">
    <location>
        <begin position="115"/>
        <end position="216"/>
    </location>
</feature>
<evidence type="ECO:0000256" key="4">
    <source>
        <dbReference type="ARBA" id="ARBA00023204"/>
    </source>
</evidence>
<reference evidence="10 11" key="1">
    <citation type="journal article" date="2015" name="Genome Biol. Evol.">
        <title>Phylogenomic analyses indicate that early fungi evolved digesting cell walls of algal ancestors of land plants.</title>
        <authorList>
            <person name="Chang Y."/>
            <person name="Wang S."/>
            <person name="Sekimoto S."/>
            <person name="Aerts A.L."/>
            <person name="Choi C."/>
            <person name="Clum A."/>
            <person name="LaButti K.M."/>
            <person name="Lindquist E.A."/>
            <person name="Yee Ngan C."/>
            <person name="Ohm R.A."/>
            <person name="Salamov A.A."/>
            <person name="Grigoriev I.V."/>
            <person name="Spatafora J.W."/>
            <person name="Berbee M.L."/>
        </authorList>
    </citation>
    <scope>NUCLEOTIDE SEQUENCE [LARGE SCALE GENOMIC DNA]</scope>
    <source>
        <strain evidence="10 11">JEL478</strain>
    </source>
</reference>
<accession>A0A139A9Z4</accession>
<feature type="domain" description="Rad4 beta-hairpin" evidence="9">
    <location>
        <begin position="223"/>
        <end position="297"/>
    </location>
</feature>
<comment type="subcellular location">
    <subcellularLocation>
        <location evidence="1">Nucleus</location>
    </subcellularLocation>
</comment>
<feature type="compositionally biased region" description="Acidic residues" evidence="6">
    <location>
        <begin position="387"/>
        <end position="396"/>
    </location>
</feature>
<feature type="region of interest" description="Disordered" evidence="6">
    <location>
        <begin position="162"/>
        <end position="194"/>
    </location>
</feature>
<evidence type="ECO:0000256" key="1">
    <source>
        <dbReference type="ARBA" id="ARBA00004123"/>
    </source>
</evidence>
<dbReference type="Gene3D" id="3.30.70.2460">
    <property type="entry name" value="Rad4, beta-hairpin domain BHD3"/>
    <property type="match status" value="1"/>
</dbReference>
<evidence type="ECO:0000259" key="9">
    <source>
        <dbReference type="SMART" id="SM01032"/>
    </source>
</evidence>
<dbReference type="EMBL" id="KQ965777">
    <property type="protein sequence ID" value="KXS13547.1"/>
    <property type="molecule type" value="Genomic_DNA"/>
</dbReference>
<evidence type="ECO:0000313" key="10">
    <source>
        <dbReference type="EMBL" id="KXS13547.1"/>
    </source>
</evidence>
<dbReference type="OrthoDB" id="300780at2759"/>
<keyword evidence="5" id="KW-0539">Nucleus</keyword>
<dbReference type="Pfam" id="PF10403">
    <property type="entry name" value="BHD_1"/>
    <property type="match status" value="1"/>
</dbReference>
<proteinExistence type="inferred from homology"/>
<dbReference type="GO" id="GO:0003684">
    <property type="term" value="F:damaged DNA binding"/>
    <property type="evidence" value="ECO:0007669"/>
    <property type="project" value="InterPro"/>
</dbReference>
<keyword evidence="3" id="KW-0227">DNA damage</keyword>
<dbReference type="GO" id="GO:0071942">
    <property type="term" value="C:XPC complex"/>
    <property type="evidence" value="ECO:0007669"/>
    <property type="project" value="TreeGrafter"/>
</dbReference>
<dbReference type="InterPro" id="IPR042488">
    <property type="entry name" value="Rad4_BHD3_sf"/>
</dbReference>
<dbReference type="GO" id="GO:0006289">
    <property type="term" value="P:nucleotide-excision repair"/>
    <property type="evidence" value="ECO:0007669"/>
    <property type="project" value="InterPro"/>
</dbReference>
<evidence type="ECO:0000256" key="6">
    <source>
        <dbReference type="SAM" id="MobiDB-lite"/>
    </source>
</evidence>
<dbReference type="InterPro" id="IPR018326">
    <property type="entry name" value="Rad4_beta-hairpin_dom1"/>
</dbReference>